<accession>A0A812Z2P9</accession>
<reference evidence="2" key="1">
    <citation type="submission" date="2021-02" db="EMBL/GenBank/DDBJ databases">
        <authorList>
            <person name="Dougan E. K."/>
            <person name="Rhodes N."/>
            <person name="Thang M."/>
            <person name="Chan C."/>
        </authorList>
    </citation>
    <scope>NUCLEOTIDE SEQUENCE</scope>
</reference>
<organism evidence="2 3">
    <name type="scientific">Symbiodinium necroappetens</name>
    <dbReference type="NCBI Taxonomy" id="1628268"/>
    <lineage>
        <taxon>Eukaryota</taxon>
        <taxon>Sar</taxon>
        <taxon>Alveolata</taxon>
        <taxon>Dinophyceae</taxon>
        <taxon>Suessiales</taxon>
        <taxon>Symbiodiniaceae</taxon>
        <taxon>Symbiodinium</taxon>
    </lineage>
</organism>
<gene>
    <name evidence="2" type="primary">PDE12</name>
    <name evidence="2" type="ORF">SNEC2469_LOCUS23902</name>
</gene>
<evidence type="ECO:0000256" key="1">
    <source>
        <dbReference type="SAM" id="MobiDB-lite"/>
    </source>
</evidence>
<feature type="compositionally biased region" description="Polar residues" evidence="1">
    <location>
        <begin position="279"/>
        <end position="295"/>
    </location>
</feature>
<feature type="region of interest" description="Disordered" evidence="1">
    <location>
        <begin position="266"/>
        <end position="307"/>
    </location>
</feature>
<dbReference type="EMBL" id="CAJNJA010045197">
    <property type="protein sequence ID" value="CAE7807715.1"/>
    <property type="molecule type" value="Genomic_DNA"/>
</dbReference>
<proteinExistence type="predicted"/>
<protein>
    <submittedName>
        <fullName evidence="2">PDE12 protein</fullName>
    </submittedName>
</protein>
<name>A0A812Z2P9_9DINO</name>
<evidence type="ECO:0000313" key="2">
    <source>
        <dbReference type="EMBL" id="CAE7807715.1"/>
    </source>
</evidence>
<dbReference type="OrthoDB" id="469531at2759"/>
<comment type="caution">
    <text evidence="2">The sequence shown here is derived from an EMBL/GenBank/DDBJ whole genome shotgun (WGS) entry which is preliminary data.</text>
</comment>
<sequence>MALAPSSSGPSDISLADVLREVSDIMSNPRSWENRRETIFELLRRSLLQSGRNDSLDSKLHGPDSSIETAWLFLLTLRRRSPVRQRRIDECLRALRSSDRWMQILRQSSRAQELLGDQTGALPAPLSDLEGVDVAETAHEAHPRFGNLSPKAMAGTAVFSAAMQATSGPSSPAGGASPAQDRDRNGDRATDKIEEGAKEPQHHVTSKVVGATQSAFQAARDTNQKYGVTDKIGEGAKSAYTKARDFEQQHHVTSKVASGLKAGISGAASAAGSLAKGSNPFTHSATSQTEVNSRNPFREVRNGNPFR</sequence>
<feature type="compositionally biased region" description="Low complexity" evidence="1">
    <location>
        <begin position="167"/>
        <end position="179"/>
    </location>
</feature>
<dbReference type="Proteomes" id="UP000601435">
    <property type="component" value="Unassembled WGS sequence"/>
</dbReference>
<evidence type="ECO:0000313" key="3">
    <source>
        <dbReference type="Proteomes" id="UP000601435"/>
    </source>
</evidence>
<keyword evidence="3" id="KW-1185">Reference proteome</keyword>
<dbReference type="AlphaFoldDB" id="A0A812Z2P9"/>
<feature type="compositionally biased region" description="Low complexity" evidence="1">
    <location>
        <begin position="266"/>
        <end position="278"/>
    </location>
</feature>
<feature type="region of interest" description="Disordered" evidence="1">
    <location>
        <begin position="163"/>
        <end position="189"/>
    </location>
</feature>
<feature type="compositionally biased region" description="Basic and acidic residues" evidence="1">
    <location>
        <begin position="180"/>
        <end position="189"/>
    </location>
</feature>